<name>A0AAF3F0F5_9BILA</name>
<dbReference type="AlphaFoldDB" id="A0AAF3F0F5"/>
<evidence type="ECO:0000313" key="1">
    <source>
        <dbReference type="Proteomes" id="UP000887575"/>
    </source>
</evidence>
<organism evidence="1 2">
    <name type="scientific">Mesorhabditis belari</name>
    <dbReference type="NCBI Taxonomy" id="2138241"/>
    <lineage>
        <taxon>Eukaryota</taxon>
        <taxon>Metazoa</taxon>
        <taxon>Ecdysozoa</taxon>
        <taxon>Nematoda</taxon>
        <taxon>Chromadorea</taxon>
        <taxon>Rhabditida</taxon>
        <taxon>Rhabditina</taxon>
        <taxon>Rhabditomorpha</taxon>
        <taxon>Rhabditoidea</taxon>
        <taxon>Rhabditidae</taxon>
        <taxon>Mesorhabditinae</taxon>
        <taxon>Mesorhabditis</taxon>
    </lineage>
</organism>
<accession>A0AAF3F0F5</accession>
<dbReference type="WBParaSite" id="MBELARI_LOCUS19957">
    <property type="protein sequence ID" value="MBELARI_LOCUS19957"/>
    <property type="gene ID" value="MBELARI_LOCUS19957"/>
</dbReference>
<keyword evidence="1" id="KW-1185">Reference proteome</keyword>
<protein>
    <submittedName>
        <fullName evidence="2">Uncharacterized protein</fullName>
    </submittedName>
</protein>
<proteinExistence type="predicted"/>
<sequence length="221" mass="26723">MNPETPWATLIRSMEERVNIFRDYVQQMSESERFTREDVKREICHHCSFFTEWTNASKFADEPIDYFLNTIFNECNEIVSVDKRADVWLQIEKQRLDQSKQPELLLKDLLLRWRKGDDGEFCEELEVDDTKFKELYRYIEQKDLSQKRAWTAQEIFKQSKQSATRRKTFYEILQEFDHDDQLNDLLDNVLSQSWTDFLWKILLIELKKLIASYLKCSMSCQ</sequence>
<dbReference type="Proteomes" id="UP000887575">
    <property type="component" value="Unassembled WGS sequence"/>
</dbReference>
<reference evidence="2" key="1">
    <citation type="submission" date="2024-02" db="UniProtKB">
        <authorList>
            <consortium name="WormBaseParasite"/>
        </authorList>
    </citation>
    <scope>IDENTIFICATION</scope>
</reference>
<evidence type="ECO:0000313" key="2">
    <source>
        <dbReference type="WBParaSite" id="MBELARI_LOCUS19957"/>
    </source>
</evidence>